<dbReference type="GO" id="GO:0005737">
    <property type="term" value="C:cytoplasm"/>
    <property type="evidence" value="ECO:0007669"/>
    <property type="project" value="TreeGrafter"/>
</dbReference>
<dbReference type="GO" id="GO:0018169">
    <property type="term" value="F:ribosomal S6-glutamic acid ligase activity"/>
    <property type="evidence" value="ECO:0007669"/>
    <property type="project" value="TreeGrafter"/>
</dbReference>
<dbReference type="Proteomes" id="UP000823617">
    <property type="component" value="Unassembled WGS sequence"/>
</dbReference>
<gene>
    <name evidence="1" type="ORF">IAC08_04945</name>
</gene>
<reference evidence="1" key="2">
    <citation type="journal article" date="2021" name="PeerJ">
        <title>Extensive microbial diversity within the chicken gut microbiome revealed by metagenomics and culture.</title>
        <authorList>
            <person name="Gilroy R."/>
            <person name="Ravi A."/>
            <person name="Getino M."/>
            <person name="Pursley I."/>
            <person name="Horton D.L."/>
            <person name="Alikhan N.F."/>
            <person name="Baker D."/>
            <person name="Gharbi K."/>
            <person name="Hall N."/>
            <person name="Watson M."/>
            <person name="Adriaenssens E.M."/>
            <person name="Foster-Nyarko E."/>
            <person name="Jarju S."/>
            <person name="Secka A."/>
            <person name="Antonio M."/>
            <person name="Oren A."/>
            <person name="Chaudhuri R.R."/>
            <person name="La Ragione R."/>
            <person name="Hildebrand F."/>
            <person name="Pallen M.J."/>
        </authorList>
    </citation>
    <scope>NUCLEOTIDE SEQUENCE</scope>
    <source>
        <strain evidence="1">B1-3475</strain>
    </source>
</reference>
<dbReference type="SUPFAM" id="SSF56059">
    <property type="entry name" value="Glutathione synthetase ATP-binding domain-like"/>
    <property type="match status" value="1"/>
</dbReference>
<protein>
    <recommendedName>
        <fullName evidence="3">ATP-grasp ribosomal peptide maturase</fullName>
    </recommendedName>
</protein>
<comment type="caution">
    <text evidence="1">The sequence shown here is derived from an EMBL/GenBank/DDBJ whole genome shotgun (WGS) entry which is preliminary data.</text>
</comment>
<organism evidence="1 2">
    <name type="scientific">Candidatus Cryptobacteroides intestinigallinarum</name>
    <dbReference type="NCBI Taxonomy" id="2840767"/>
    <lineage>
        <taxon>Bacteria</taxon>
        <taxon>Pseudomonadati</taxon>
        <taxon>Bacteroidota</taxon>
        <taxon>Bacteroidia</taxon>
        <taxon>Bacteroidales</taxon>
        <taxon>Candidatus Cryptobacteroides</taxon>
    </lineage>
</organism>
<dbReference type="GO" id="GO:0009432">
    <property type="term" value="P:SOS response"/>
    <property type="evidence" value="ECO:0007669"/>
    <property type="project" value="TreeGrafter"/>
</dbReference>
<dbReference type="AlphaFoldDB" id="A0A9D9N007"/>
<name>A0A9D9N007_9BACT</name>
<dbReference type="Gene3D" id="3.30.470.20">
    <property type="entry name" value="ATP-grasp fold, B domain"/>
    <property type="match status" value="1"/>
</dbReference>
<dbReference type="EMBL" id="JADIMK010000049">
    <property type="protein sequence ID" value="MBO8455731.1"/>
    <property type="molecule type" value="Genomic_DNA"/>
</dbReference>
<evidence type="ECO:0008006" key="3">
    <source>
        <dbReference type="Google" id="ProtNLM"/>
    </source>
</evidence>
<accession>A0A9D9N007</accession>
<evidence type="ECO:0000313" key="1">
    <source>
        <dbReference type="EMBL" id="MBO8455731.1"/>
    </source>
</evidence>
<reference evidence="1" key="1">
    <citation type="submission" date="2020-10" db="EMBL/GenBank/DDBJ databases">
        <authorList>
            <person name="Gilroy R."/>
        </authorList>
    </citation>
    <scope>NUCLEOTIDE SEQUENCE</scope>
    <source>
        <strain evidence="1">B1-3475</strain>
    </source>
</reference>
<dbReference type="PANTHER" id="PTHR21621">
    <property type="entry name" value="RIBOSOMAL PROTEIN S6 MODIFICATION PROTEIN"/>
    <property type="match status" value="1"/>
</dbReference>
<sequence>MILIITNKEDVHPTPVIQYLRQKEYPFFRLNTEALLTDYEFRWECRDGMPPDFFIRNLINGTSVCGSDVTAVWERRPEKVDVLKYENRKEINRHNKAEANEFLSYLLYYVSDLFSIGHHLYEWKASSKMTQAKMAQELGMRVPATCFSNRKHDILSFALDFDSIVLKSIDNGCVCLNDKDEYLFYTAKTSYSEIKDLPEEMFGQTVNFVQNYIEKDFELRITVVCDKVFACRIDSQDMDEDKGKTDWRQGYDYGMKHSVFDLPDIISDFCLRYLKRMHLNFGCFDFIVTPDGEYVFLECNPNGQWLWIEEETGMKISEAIAEALIRHADL</sequence>
<proteinExistence type="predicted"/>
<evidence type="ECO:0000313" key="2">
    <source>
        <dbReference type="Proteomes" id="UP000823617"/>
    </source>
</evidence>
<dbReference type="PANTHER" id="PTHR21621:SF0">
    <property type="entry name" value="BETA-CITRYLGLUTAMATE SYNTHASE B-RELATED"/>
    <property type="match status" value="1"/>
</dbReference>